<feature type="transmembrane region" description="Helical" evidence="1">
    <location>
        <begin position="12"/>
        <end position="29"/>
    </location>
</feature>
<dbReference type="AlphaFoldDB" id="A0A090WAL7"/>
<reference evidence="2 3" key="1">
    <citation type="journal article" date="2014" name="Genome Announc.">
        <title>Draft Genome Sequences of Marine Flavobacterium Algibacter lectus Strains SS8 and NR4.</title>
        <authorList>
            <person name="Takatani N."/>
            <person name="Nakanishi M."/>
            <person name="Meirelles P."/>
            <person name="Mino S."/>
            <person name="Suda W."/>
            <person name="Oshima K."/>
            <person name="Hattori M."/>
            <person name="Ohkuma M."/>
            <person name="Hosokawa M."/>
            <person name="Miyashita K."/>
            <person name="Thompson F.L."/>
            <person name="Niwa A."/>
            <person name="Sawabe T."/>
            <person name="Sawabe T."/>
        </authorList>
    </citation>
    <scope>NUCLEOTIDE SEQUENCE [LARGE SCALE GENOMIC DNA]</scope>
    <source>
        <strain evidence="2 3">JCM 19300</strain>
    </source>
</reference>
<protein>
    <submittedName>
        <fullName evidence="2">Integral membrane protein</fullName>
    </submittedName>
</protein>
<organism evidence="2 3">
    <name type="scientific">Algibacter lectus</name>
    <dbReference type="NCBI Taxonomy" id="221126"/>
    <lineage>
        <taxon>Bacteria</taxon>
        <taxon>Pseudomonadati</taxon>
        <taxon>Bacteroidota</taxon>
        <taxon>Flavobacteriia</taxon>
        <taxon>Flavobacteriales</taxon>
        <taxon>Flavobacteriaceae</taxon>
        <taxon>Algibacter</taxon>
    </lineage>
</organism>
<dbReference type="OrthoDB" id="9794709at2"/>
<dbReference type="Pfam" id="PF03988">
    <property type="entry name" value="DUF347"/>
    <property type="match status" value="4"/>
</dbReference>
<feature type="transmembrane region" description="Helical" evidence="1">
    <location>
        <begin position="162"/>
        <end position="184"/>
    </location>
</feature>
<dbReference type="InterPro" id="IPR007136">
    <property type="entry name" value="DUF347"/>
</dbReference>
<proteinExistence type="predicted"/>
<keyword evidence="1" id="KW-1133">Transmembrane helix</keyword>
<feature type="transmembrane region" description="Helical" evidence="1">
    <location>
        <begin position="136"/>
        <end position="156"/>
    </location>
</feature>
<evidence type="ECO:0000313" key="3">
    <source>
        <dbReference type="Proteomes" id="UP000029644"/>
    </source>
</evidence>
<evidence type="ECO:0000256" key="1">
    <source>
        <dbReference type="SAM" id="Phobius"/>
    </source>
</evidence>
<gene>
    <name evidence="2" type="ORF">JCM19300_149</name>
</gene>
<accession>A0A090WAL7</accession>
<dbReference type="Proteomes" id="UP000029644">
    <property type="component" value="Unassembled WGS sequence"/>
</dbReference>
<dbReference type="EMBL" id="BBNQ01000020">
    <property type="protein sequence ID" value="GAL64577.1"/>
    <property type="molecule type" value="Genomic_DNA"/>
</dbReference>
<feature type="transmembrane region" description="Helical" evidence="1">
    <location>
        <begin position="97"/>
        <end position="116"/>
    </location>
</feature>
<keyword evidence="1" id="KW-0812">Transmembrane</keyword>
<feature type="transmembrane region" description="Helical" evidence="1">
    <location>
        <begin position="223"/>
        <end position="242"/>
    </location>
</feature>
<sequence length="255" mass="28633">MRLKEIKLNKVAEITALFWLMKIVATTLGETLGDFIAQTLSLGYSIGILITLLFFVIVLCIQLYSKKYVPLYFWLVIIATTTLGTEISDFMDRSLGLGYTYGSLVLAMGLFTTLSFWYVKYKNLEVYPIINKNKELFFWTAVLFSNSLGTAFGDYLSDEIGLSYLIGALVTASIIALVILLHYFTRVNQILLFWIAFVFTRPFGATFGDFLTKPLNKGGLDLGTLPASIVSVVLIAIFIYIAHLQHQNKLLKEGL</sequence>
<comment type="caution">
    <text evidence="2">The sequence shown here is derived from an EMBL/GenBank/DDBJ whole genome shotgun (WGS) entry which is preliminary data.</text>
</comment>
<feature type="transmembrane region" description="Helical" evidence="1">
    <location>
        <begin position="191"/>
        <end position="211"/>
    </location>
</feature>
<feature type="transmembrane region" description="Helical" evidence="1">
    <location>
        <begin position="41"/>
        <end position="64"/>
    </location>
</feature>
<name>A0A090WAL7_9FLAO</name>
<dbReference type="RefSeq" id="WP_042506399.1">
    <property type="nucleotide sequence ID" value="NZ_BBNQ01000020.1"/>
</dbReference>
<evidence type="ECO:0000313" key="2">
    <source>
        <dbReference type="EMBL" id="GAL64577.1"/>
    </source>
</evidence>
<feature type="transmembrane region" description="Helical" evidence="1">
    <location>
        <begin position="71"/>
        <end position="91"/>
    </location>
</feature>
<keyword evidence="1" id="KW-0472">Membrane</keyword>